<keyword evidence="1" id="KW-0812">Transmembrane</keyword>
<proteinExistence type="predicted"/>
<feature type="non-terminal residue" evidence="2">
    <location>
        <position position="268"/>
    </location>
</feature>
<dbReference type="EMBL" id="BARS01025040">
    <property type="protein sequence ID" value="GAG00341.1"/>
    <property type="molecule type" value="Genomic_DNA"/>
</dbReference>
<dbReference type="PANTHER" id="PTHR43044">
    <property type="match status" value="1"/>
</dbReference>
<comment type="caution">
    <text evidence="2">The sequence shown here is derived from an EMBL/GenBank/DDBJ whole genome shotgun (WGS) entry which is preliminary data.</text>
</comment>
<feature type="non-terminal residue" evidence="2">
    <location>
        <position position="1"/>
    </location>
</feature>
<feature type="transmembrane region" description="Helical" evidence="1">
    <location>
        <begin position="192"/>
        <end position="214"/>
    </location>
</feature>
<gene>
    <name evidence="2" type="ORF">S01H1_39640</name>
</gene>
<dbReference type="AlphaFoldDB" id="X0VIE7"/>
<accession>X0VIE7</accession>
<evidence type="ECO:0000256" key="1">
    <source>
        <dbReference type="SAM" id="Phobius"/>
    </source>
</evidence>
<keyword evidence="1" id="KW-0472">Membrane</keyword>
<reference evidence="2" key="1">
    <citation type="journal article" date="2014" name="Front. Microbiol.">
        <title>High frequency of phylogenetically diverse reductive dehalogenase-homologous genes in deep subseafloor sedimentary metagenomes.</title>
        <authorList>
            <person name="Kawai M."/>
            <person name="Futagami T."/>
            <person name="Toyoda A."/>
            <person name="Takaki Y."/>
            <person name="Nishi S."/>
            <person name="Hori S."/>
            <person name="Arai W."/>
            <person name="Tsubouchi T."/>
            <person name="Morono Y."/>
            <person name="Uchiyama I."/>
            <person name="Ito T."/>
            <person name="Fujiyama A."/>
            <person name="Inagaki F."/>
            <person name="Takami H."/>
        </authorList>
    </citation>
    <scope>NUCLEOTIDE SEQUENCE</scope>
    <source>
        <strain evidence="2">Expedition CK06-06</strain>
    </source>
</reference>
<feature type="transmembrane region" description="Helical" evidence="1">
    <location>
        <begin position="12"/>
        <end position="32"/>
    </location>
</feature>
<protein>
    <submittedName>
        <fullName evidence="2">Uncharacterized protein</fullName>
    </submittedName>
</protein>
<organism evidence="2">
    <name type="scientific">marine sediment metagenome</name>
    <dbReference type="NCBI Taxonomy" id="412755"/>
    <lineage>
        <taxon>unclassified sequences</taxon>
        <taxon>metagenomes</taxon>
        <taxon>ecological metagenomes</taxon>
    </lineage>
</organism>
<evidence type="ECO:0000313" key="2">
    <source>
        <dbReference type="EMBL" id="GAG00341.1"/>
    </source>
</evidence>
<feature type="transmembrane region" description="Helical" evidence="1">
    <location>
        <begin position="148"/>
        <end position="172"/>
    </location>
</feature>
<keyword evidence="1" id="KW-1133">Transmembrane helix</keyword>
<feature type="transmembrane region" description="Helical" evidence="1">
    <location>
        <begin position="52"/>
        <end position="76"/>
    </location>
</feature>
<sequence length="268" mass="30751">GARWSQSMQSLAESFAAFFPLSFILFILLFMGREYLFPWLHYEHGKELWLNIPFLFSRDLIGLLLLYGLGLAYLYYALRLKLDPEQQEGPLRSFLLRGKTGSDEEIAGYKKKMTVLSVLYILAYALVLTLIAFDLVMSMEPHWFSTLFGAYAFAKAFYLGLAALMILSAIFYVGSDGESSLTSAHFHDLGKLLFGFCLVWADFFYVQLVVIWYGNISEEAIYVIQRVMLSPWNTLAWGVFLVSFVIPFFILLNRKVKSKPIPKGEFRP</sequence>
<dbReference type="PANTHER" id="PTHR43044:SF1">
    <property type="entry name" value="QUINOL:CYTOCHROME C OXIDOREDUCTASE QUINONE-BINDING SUBUNIT 2"/>
    <property type="match status" value="1"/>
</dbReference>
<feature type="transmembrane region" description="Helical" evidence="1">
    <location>
        <begin position="115"/>
        <end position="136"/>
    </location>
</feature>
<feature type="transmembrane region" description="Helical" evidence="1">
    <location>
        <begin position="234"/>
        <end position="253"/>
    </location>
</feature>
<name>X0VIE7_9ZZZZ</name>